<sequence length="129" mass="13480">MIVAASVVGMPRGALVLTGPASTRVVLHRVGGTILVEDPATAPEPAAQVTSSTFDFLAWSTTRTPWREVTEVTDDVSVAAAFLDELNLVRRLGSGSAVPRTTGRGTAGGSVSAFAIRWETCRTRPGTRG</sequence>
<evidence type="ECO:0000313" key="1">
    <source>
        <dbReference type="EMBL" id="GGM91501.1"/>
    </source>
</evidence>
<dbReference type="AlphaFoldDB" id="A0A917X8W9"/>
<evidence type="ECO:0000313" key="2">
    <source>
        <dbReference type="Proteomes" id="UP000653411"/>
    </source>
</evidence>
<dbReference type="Proteomes" id="UP000653411">
    <property type="component" value="Unassembled WGS sequence"/>
</dbReference>
<reference evidence="1" key="1">
    <citation type="journal article" date="2014" name="Int. J. Syst. Evol. Microbiol.">
        <title>Complete genome sequence of Corynebacterium casei LMG S-19264T (=DSM 44701T), isolated from a smear-ripened cheese.</title>
        <authorList>
            <consortium name="US DOE Joint Genome Institute (JGI-PGF)"/>
            <person name="Walter F."/>
            <person name="Albersmeier A."/>
            <person name="Kalinowski J."/>
            <person name="Ruckert C."/>
        </authorList>
    </citation>
    <scope>NUCLEOTIDE SEQUENCE</scope>
    <source>
        <strain evidence="1">CGMCC 4.7110</strain>
    </source>
</reference>
<accession>A0A917X8W9</accession>
<gene>
    <name evidence="1" type="ORF">GCM10011578_009350</name>
</gene>
<dbReference type="EMBL" id="BMML01000002">
    <property type="protein sequence ID" value="GGM91501.1"/>
    <property type="molecule type" value="Genomic_DNA"/>
</dbReference>
<proteinExistence type="predicted"/>
<protein>
    <submittedName>
        <fullName evidence="1">Uncharacterized protein</fullName>
    </submittedName>
</protein>
<reference evidence="1" key="2">
    <citation type="submission" date="2020-09" db="EMBL/GenBank/DDBJ databases">
        <authorList>
            <person name="Sun Q."/>
            <person name="Zhou Y."/>
        </authorList>
    </citation>
    <scope>NUCLEOTIDE SEQUENCE</scope>
    <source>
        <strain evidence="1">CGMCC 4.7110</strain>
    </source>
</reference>
<name>A0A917X8W9_9ACTN</name>
<keyword evidence="2" id="KW-1185">Reference proteome</keyword>
<organism evidence="1 2">
    <name type="scientific">Streptomyces fuscichromogenes</name>
    <dbReference type="NCBI Taxonomy" id="1324013"/>
    <lineage>
        <taxon>Bacteria</taxon>
        <taxon>Bacillati</taxon>
        <taxon>Actinomycetota</taxon>
        <taxon>Actinomycetes</taxon>
        <taxon>Kitasatosporales</taxon>
        <taxon>Streptomycetaceae</taxon>
        <taxon>Streptomyces</taxon>
    </lineage>
</organism>
<comment type="caution">
    <text evidence="1">The sequence shown here is derived from an EMBL/GenBank/DDBJ whole genome shotgun (WGS) entry which is preliminary data.</text>
</comment>